<gene>
    <name evidence="2" type="ORF">EUTSA_v10015435mg</name>
</gene>
<dbReference type="SUPFAM" id="SSF81383">
    <property type="entry name" value="F-box domain"/>
    <property type="match status" value="1"/>
</dbReference>
<dbReference type="InterPro" id="IPR036047">
    <property type="entry name" value="F-box-like_dom_sf"/>
</dbReference>
<dbReference type="KEGG" id="eus:EUTSA_v10015435mg"/>
<evidence type="ECO:0000313" key="3">
    <source>
        <dbReference type="Proteomes" id="UP000030689"/>
    </source>
</evidence>
<protein>
    <recommendedName>
        <fullName evidence="1">F-box domain-containing protein</fullName>
    </recommendedName>
</protein>
<dbReference type="InterPro" id="IPR013187">
    <property type="entry name" value="F-box-assoc_dom_typ3"/>
</dbReference>
<dbReference type="AlphaFoldDB" id="V4LEU0"/>
<dbReference type="CDD" id="cd22157">
    <property type="entry name" value="F-box_AtFBW1-like"/>
    <property type="match status" value="1"/>
</dbReference>
<keyword evidence="3" id="KW-1185">Reference proteome</keyword>
<dbReference type="InterPro" id="IPR001810">
    <property type="entry name" value="F-box_dom"/>
</dbReference>
<dbReference type="Pfam" id="PF08268">
    <property type="entry name" value="FBA_3"/>
    <property type="match status" value="1"/>
</dbReference>
<reference evidence="2 3" key="1">
    <citation type="journal article" date="2013" name="Front. Plant Sci.">
        <title>The Reference Genome of the Halophytic Plant Eutrema salsugineum.</title>
        <authorList>
            <person name="Yang R."/>
            <person name="Jarvis D.E."/>
            <person name="Chen H."/>
            <person name="Beilstein M.A."/>
            <person name="Grimwood J."/>
            <person name="Jenkins J."/>
            <person name="Shu S."/>
            <person name="Prochnik S."/>
            <person name="Xin M."/>
            <person name="Ma C."/>
            <person name="Schmutz J."/>
            <person name="Wing R.A."/>
            <person name="Mitchell-Olds T."/>
            <person name="Schumaker K.S."/>
            <person name="Wang X."/>
        </authorList>
    </citation>
    <scope>NUCLEOTIDE SEQUENCE [LARGE SCALE GENOMIC DNA]</scope>
</reference>
<dbReference type="NCBIfam" id="TIGR01640">
    <property type="entry name" value="F_box_assoc_1"/>
    <property type="match status" value="1"/>
</dbReference>
<sequence length="348" mass="39885">MEDSQASPPRNLNQAGNYSPKFIPFELTFDILSRLPAKSLIRFQSVSKLWFSIIHSKDLADSFMSRSKTRPRILLTFKHFDSRKRFIFSAPEHNNNNDNNSSSTVIARHDMTISDLDYYIRSRPVNGLVCCTRKLDSSSSSIAVCNPTTRQIIKLPDEHFVFTLGSRQKKWRKIKPATRDPYRCMKGDVCIDGAVYYAVGYTRLARFDVRSERVVFVKGPEGHNAVSCSSAIIDYQGRLACVSFDFYCSRDTTALWILQDAEKQEWPSVTTCDVPCEWRDLLTKERALCAGEIHTNEAMFVSVCLKGSIRRAEIDGIADYEFRRIHGIGKRDREMLCFPGHLENLIFF</sequence>
<dbReference type="SMART" id="SM00256">
    <property type="entry name" value="FBOX"/>
    <property type="match status" value="1"/>
</dbReference>
<dbReference type="Gene3D" id="1.20.1280.50">
    <property type="match status" value="1"/>
</dbReference>
<dbReference type="SUPFAM" id="SSF50965">
    <property type="entry name" value="Galactose oxidase, central domain"/>
    <property type="match status" value="1"/>
</dbReference>
<organism evidence="2 3">
    <name type="scientific">Eutrema salsugineum</name>
    <name type="common">Saltwater cress</name>
    <name type="synonym">Sisymbrium salsugineum</name>
    <dbReference type="NCBI Taxonomy" id="72664"/>
    <lineage>
        <taxon>Eukaryota</taxon>
        <taxon>Viridiplantae</taxon>
        <taxon>Streptophyta</taxon>
        <taxon>Embryophyta</taxon>
        <taxon>Tracheophyta</taxon>
        <taxon>Spermatophyta</taxon>
        <taxon>Magnoliopsida</taxon>
        <taxon>eudicotyledons</taxon>
        <taxon>Gunneridae</taxon>
        <taxon>Pentapetalae</taxon>
        <taxon>rosids</taxon>
        <taxon>malvids</taxon>
        <taxon>Brassicales</taxon>
        <taxon>Brassicaceae</taxon>
        <taxon>Eutremeae</taxon>
        <taxon>Eutrema</taxon>
    </lineage>
</organism>
<dbReference type="Pfam" id="PF00646">
    <property type="entry name" value="F-box"/>
    <property type="match status" value="1"/>
</dbReference>
<feature type="domain" description="F-box" evidence="1">
    <location>
        <begin position="17"/>
        <end position="67"/>
    </location>
</feature>
<evidence type="ECO:0000313" key="2">
    <source>
        <dbReference type="EMBL" id="ESQ42239.1"/>
    </source>
</evidence>
<dbReference type="PANTHER" id="PTHR31111:SF83">
    <property type="entry name" value="F-BOX DOMAIN-CONTAINING PROTEIN"/>
    <property type="match status" value="1"/>
</dbReference>
<dbReference type="eggNOG" id="ENOG502SSN4">
    <property type="taxonomic scope" value="Eukaryota"/>
</dbReference>
<dbReference type="Proteomes" id="UP000030689">
    <property type="component" value="Unassembled WGS sequence"/>
</dbReference>
<accession>V4LEU0</accession>
<dbReference type="InterPro" id="IPR011043">
    <property type="entry name" value="Gal_Oxase/kelch_b-propeller"/>
</dbReference>
<dbReference type="PANTHER" id="PTHR31111">
    <property type="entry name" value="BNAA05G37150D PROTEIN-RELATED"/>
    <property type="match status" value="1"/>
</dbReference>
<proteinExistence type="predicted"/>
<evidence type="ECO:0000259" key="1">
    <source>
        <dbReference type="PROSITE" id="PS50181"/>
    </source>
</evidence>
<dbReference type="Gramene" id="ESQ42239">
    <property type="protein sequence ID" value="ESQ42239"/>
    <property type="gene ID" value="EUTSA_v10015435mg"/>
</dbReference>
<dbReference type="EMBL" id="KI517464">
    <property type="protein sequence ID" value="ESQ42239.1"/>
    <property type="molecule type" value="Genomic_DNA"/>
</dbReference>
<dbReference type="PROSITE" id="PS50181">
    <property type="entry name" value="FBOX"/>
    <property type="match status" value="1"/>
</dbReference>
<name>V4LEU0_EUTSA</name>
<dbReference type="OMA" id="EIHTNEA"/>
<dbReference type="InterPro" id="IPR017451">
    <property type="entry name" value="F-box-assoc_interact_dom"/>
</dbReference>